<accession>A0ABD0Z555</accession>
<feature type="region of interest" description="Disordered" evidence="1">
    <location>
        <begin position="1"/>
        <end position="21"/>
    </location>
</feature>
<feature type="region of interest" description="Disordered" evidence="1">
    <location>
        <begin position="71"/>
        <end position="93"/>
    </location>
</feature>
<gene>
    <name evidence="2" type="ORF">AAG570_011747</name>
</gene>
<comment type="caution">
    <text evidence="2">The sequence shown here is derived from an EMBL/GenBank/DDBJ whole genome shotgun (WGS) entry which is preliminary data.</text>
</comment>
<evidence type="ECO:0000313" key="3">
    <source>
        <dbReference type="Proteomes" id="UP001558652"/>
    </source>
</evidence>
<reference evidence="2 3" key="1">
    <citation type="submission" date="2024-07" db="EMBL/GenBank/DDBJ databases">
        <title>Chromosome-level genome assembly of the water stick insect Ranatra chinensis (Heteroptera: Nepidae).</title>
        <authorList>
            <person name="Liu X."/>
        </authorList>
    </citation>
    <scope>NUCLEOTIDE SEQUENCE [LARGE SCALE GENOMIC DNA]</scope>
    <source>
        <strain evidence="2">Cailab_2021Rc</strain>
        <tissue evidence="2">Muscle</tissue>
    </source>
</reference>
<feature type="compositionally biased region" description="Basic residues" evidence="1">
    <location>
        <begin position="82"/>
        <end position="91"/>
    </location>
</feature>
<sequence>MAISRPKNSDQETTVDYNEDSDVEDLIEEEIIKDEDIESPEIVHEEEMADSGTEPKGRIFVTPLSQLTEDKGHLKEVVQRQPRAKRKRGSKRKDEYSLFGRLVAIRLKKMDEMTRQYVMNDINSIMFRASVHSASHVNASSSDESHTAHSQRSALRNT</sequence>
<protein>
    <submittedName>
        <fullName evidence="2">Uncharacterized protein</fullName>
    </submittedName>
</protein>
<organism evidence="2 3">
    <name type="scientific">Ranatra chinensis</name>
    <dbReference type="NCBI Taxonomy" id="642074"/>
    <lineage>
        <taxon>Eukaryota</taxon>
        <taxon>Metazoa</taxon>
        <taxon>Ecdysozoa</taxon>
        <taxon>Arthropoda</taxon>
        <taxon>Hexapoda</taxon>
        <taxon>Insecta</taxon>
        <taxon>Pterygota</taxon>
        <taxon>Neoptera</taxon>
        <taxon>Paraneoptera</taxon>
        <taxon>Hemiptera</taxon>
        <taxon>Heteroptera</taxon>
        <taxon>Panheteroptera</taxon>
        <taxon>Nepomorpha</taxon>
        <taxon>Nepidae</taxon>
        <taxon>Ranatrinae</taxon>
        <taxon>Ranatra</taxon>
    </lineage>
</organism>
<feature type="region of interest" description="Disordered" evidence="1">
    <location>
        <begin position="137"/>
        <end position="158"/>
    </location>
</feature>
<feature type="compositionally biased region" description="Polar residues" evidence="1">
    <location>
        <begin position="148"/>
        <end position="158"/>
    </location>
</feature>
<keyword evidence="3" id="KW-1185">Reference proteome</keyword>
<evidence type="ECO:0000256" key="1">
    <source>
        <dbReference type="SAM" id="MobiDB-lite"/>
    </source>
</evidence>
<proteinExistence type="predicted"/>
<dbReference type="EMBL" id="JBFDAA010000007">
    <property type="protein sequence ID" value="KAL1130499.1"/>
    <property type="molecule type" value="Genomic_DNA"/>
</dbReference>
<name>A0ABD0Z555_9HEMI</name>
<feature type="region of interest" description="Disordered" evidence="1">
    <location>
        <begin position="35"/>
        <end position="57"/>
    </location>
</feature>
<dbReference type="Proteomes" id="UP001558652">
    <property type="component" value="Unassembled WGS sequence"/>
</dbReference>
<evidence type="ECO:0000313" key="2">
    <source>
        <dbReference type="EMBL" id="KAL1130499.1"/>
    </source>
</evidence>
<dbReference type="AlphaFoldDB" id="A0ABD0Z555"/>